<feature type="region of interest" description="Disordered" evidence="5">
    <location>
        <begin position="1"/>
        <end position="22"/>
    </location>
</feature>
<keyword evidence="2" id="KW-0808">Transferase</keyword>
<sequence length="239" mass="26900">MNSYQPKESSVAQYTNDFSSPLPSHIEKQLHEVREYTIQQFENSRMMVSETQAKLLNQLIKVVHAKRVLEIGTYTGYSAIAQAAALPPNGKMITLDINETTQAIARRFLEKANVLDKVELQLGPAADSIRAMIDKKTPTEKFDFIFMDADKEEYITYYNLIMDHDLLTDHGLIVCDNVLRQGNVVRAAGYEEGPITGRVPDPEAHAKAVHEFNQHVAKDARVQAVILPLFDGMTLIRKA</sequence>
<dbReference type="GO" id="GO:0008171">
    <property type="term" value="F:O-methyltransferase activity"/>
    <property type="evidence" value="ECO:0007669"/>
    <property type="project" value="InterPro"/>
</dbReference>
<dbReference type="InterPro" id="IPR029063">
    <property type="entry name" value="SAM-dependent_MTases_sf"/>
</dbReference>
<dbReference type="OrthoDB" id="10251242at2759"/>
<dbReference type="PANTHER" id="PTHR10509">
    <property type="entry name" value="O-METHYLTRANSFERASE-RELATED"/>
    <property type="match status" value="1"/>
</dbReference>
<dbReference type="SUPFAM" id="SSF53335">
    <property type="entry name" value="S-adenosyl-L-methionine-dependent methyltransferases"/>
    <property type="match status" value="1"/>
</dbReference>
<dbReference type="CDD" id="cd02440">
    <property type="entry name" value="AdoMet_MTases"/>
    <property type="match status" value="1"/>
</dbReference>
<organism evidence="6 7">
    <name type="scientific">Lichtheimia corymbifera JMRC:FSU:9682</name>
    <dbReference type="NCBI Taxonomy" id="1263082"/>
    <lineage>
        <taxon>Eukaryota</taxon>
        <taxon>Fungi</taxon>
        <taxon>Fungi incertae sedis</taxon>
        <taxon>Mucoromycota</taxon>
        <taxon>Mucoromycotina</taxon>
        <taxon>Mucoromycetes</taxon>
        <taxon>Mucorales</taxon>
        <taxon>Lichtheimiaceae</taxon>
        <taxon>Lichtheimia</taxon>
    </lineage>
</organism>
<comment type="caution">
    <text evidence="6">The sequence shown here is derived from an EMBL/GenBank/DDBJ whole genome shotgun (WGS) entry which is preliminary data.</text>
</comment>
<dbReference type="STRING" id="1263082.A0A068RMY3"/>
<dbReference type="Gene3D" id="3.40.50.150">
    <property type="entry name" value="Vaccinia Virus protein VP39"/>
    <property type="match status" value="1"/>
</dbReference>
<dbReference type="GO" id="GO:0008757">
    <property type="term" value="F:S-adenosylmethionine-dependent methyltransferase activity"/>
    <property type="evidence" value="ECO:0007669"/>
    <property type="project" value="TreeGrafter"/>
</dbReference>
<dbReference type="InterPro" id="IPR050362">
    <property type="entry name" value="Cation-dep_OMT"/>
</dbReference>
<evidence type="ECO:0000256" key="3">
    <source>
        <dbReference type="ARBA" id="ARBA00022691"/>
    </source>
</evidence>
<evidence type="ECO:0000313" key="6">
    <source>
        <dbReference type="EMBL" id="CDH51369.1"/>
    </source>
</evidence>
<keyword evidence="1" id="KW-0489">Methyltransferase</keyword>
<evidence type="ECO:0000256" key="2">
    <source>
        <dbReference type="ARBA" id="ARBA00022679"/>
    </source>
</evidence>
<evidence type="ECO:0000256" key="4">
    <source>
        <dbReference type="ARBA" id="ARBA00023453"/>
    </source>
</evidence>
<dbReference type="PANTHER" id="PTHR10509:SF14">
    <property type="entry name" value="CAFFEOYL-COA O-METHYLTRANSFERASE 3-RELATED"/>
    <property type="match status" value="1"/>
</dbReference>
<proteinExistence type="inferred from homology"/>
<name>A0A068RMY3_9FUNG</name>
<dbReference type="Proteomes" id="UP000027586">
    <property type="component" value="Unassembled WGS sequence"/>
</dbReference>
<dbReference type="VEuPathDB" id="FungiDB:LCOR_02984.1"/>
<keyword evidence="3" id="KW-0949">S-adenosyl-L-methionine</keyword>
<evidence type="ECO:0000256" key="5">
    <source>
        <dbReference type="SAM" id="MobiDB-lite"/>
    </source>
</evidence>
<keyword evidence="7" id="KW-1185">Reference proteome</keyword>
<dbReference type="PROSITE" id="PS51682">
    <property type="entry name" value="SAM_OMT_I"/>
    <property type="match status" value="1"/>
</dbReference>
<dbReference type="AlphaFoldDB" id="A0A068RMY3"/>
<comment type="similarity">
    <text evidence="4">Belongs to the class I-like SAM-binding methyltransferase superfamily. Cation-dependent O-methyltransferase family.</text>
</comment>
<evidence type="ECO:0000313" key="7">
    <source>
        <dbReference type="Proteomes" id="UP000027586"/>
    </source>
</evidence>
<dbReference type="EMBL" id="CBTN010000009">
    <property type="protein sequence ID" value="CDH51369.1"/>
    <property type="molecule type" value="Genomic_DNA"/>
</dbReference>
<evidence type="ECO:0000256" key="1">
    <source>
        <dbReference type="ARBA" id="ARBA00022603"/>
    </source>
</evidence>
<protein>
    <submittedName>
        <fullName evidence="6">O-methyltransferase</fullName>
    </submittedName>
</protein>
<reference evidence="6" key="1">
    <citation type="submission" date="2013-08" db="EMBL/GenBank/DDBJ databases">
        <title>Gene expansion shapes genome architecture in the human pathogen Lichtheimia corymbifera: an evolutionary genomics analysis in the ancient terrestrial Mucorales (Mucoromycotina).</title>
        <authorList>
            <person name="Schwartze V.U."/>
            <person name="Winter S."/>
            <person name="Shelest E."/>
            <person name="Marcet-Houben M."/>
            <person name="Horn F."/>
            <person name="Wehner S."/>
            <person name="Hoffmann K."/>
            <person name="Riege K."/>
            <person name="Sammeth M."/>
            <person name="Nowrousian M."/>
            <person name="Valiante V."/>
            <person name="Linde J."/>
            <person name="Jacobsen I.D."/>
            <person name="Marz M."/>
            <person name="Brakhage A.A."/>
            <person name="Gabaldon T."/>
            <person name="Bocker S."/>
            <person name="Voigt K."/>
        </authorList>
    </citation>
    <scope>NUCLEOTIDE SEQUENCE [LARGE SCALE GENOMIC DNA]</scope>
    <source>
        <strain evidence="6">FSU 9682</strain>
    </source>
</reference>
<dbReference type="GO" id="GO:0032259">
    <property type="term" value="P:methylation"/>
    <property type="evidence" value="ECO:0007669"/>
    <property type="project" value="UniProtKB-KW"/>
</dbReference>
<dbReference type="InterPro" id="IPR002935">
    <property type="entry name" value="SAM_O-MeTrfase"/>
</dbReference>
<gene>
    <name evidence="6" type="ORF">LCOR_02984.1</name>
</gene>
<dbReference type="Pfam" id="PF01596">
    <property type="entry name" value="Methyltransf_3"/>
    <property type="match status" value="1"/>
</dbReference>
<accession>A0A068RMY3</accession>